<dbReference type="InterPro" id="IPR027275">
    <property type="entry name" value="PRC-brl_dom"/>
</dbReference>
<dbReference type="Proteomes" id="UP001164745">
    <property type="component" value="Chromosome"/>
</dbReference>
<dbReference type="Pfam" id="PF00571">
    <property type="entry name" value="CBS"/>
    <property type="match status" value="2"/>
</dbReference>
<evidence type="ECO:0000259" key="2">
    <source>
        <dbReference type="PROSITE" id="PS51371"/>
    </source>
</evidence>
<dbReference type="SMART" id="SM00116">
    <property type="entry name" value="CBS"/>
    <property type="match status" value="2"/>
</dbReference>
<gene>
    <name evidence="3" type="ORF">OTJ99_000564</name>
</gene>
<dbReference type="InterPro" id="IPR006669">
    <property type="entry name" value="MgtE_transporter"/>
</dbReference>
<feature type="domain" description="CBS" evidence="2">
    <location>
        <begin position="358"/>
        <end position="415"/>
    </location>
</feature>
<dbReference type="InterPro" id="IPR011033">
    <property type="entry name" value="PRC_barrel-like_sf"/>
</dbReference>
<sequence length="416" mass="47272">MANVTSFYLSRVIGNKVYSEDKKVLGKLQDLIVDAKNIRPKVIAAKVKSGKNVQIVDFSFFIIYKEKGQYVIETRNLKPIDVQKEDTIMLVKHILDKQIVDMNGRKVVRVNDIRLAILSTGVYIIAVDIGLEGLLRRLGLAKPLKKVLKPLGKSIPSRLILWDDVEPLASPHSDLKLSTTYSKLSTLHPSDLADIIEELDKKTQAYVFSTLDEEKAADVLEELDVEAQRNVLESLPVEKAADLLEKMPADEVADILDEIKEERAEELLNEMEKEASEKVKELMDYPENTVGSIMTTDFIAFTTHFTVEQTIQELRRLKPDPDEIYYLYVIDNEERLCGVVSLRDLVISEPQTPLYEIMSRNVVYVKDMDNVNSLVEIISKYSLLAVPVVDDDKRLIGVVIINDIVYELLKVRKKLV</sequence>
<dbReference type="InterPro" id="IPR006668">
    <property type="entry name" value="Mg_transptr_MgtE_intracell_dom"/>
</dbReference>
<evidence type="ECO:0000256" key="1">
    <source>
        <dbReference type="PROSITE-ProRule" id="PRU00703"/>
    </source>
</evidence>
<dbReference type="Gene3D" id="3.10.580.10">
    <property type="entry name" value="CBS-domain"/>
    <property type="match status" value="1"/>
</dbReference>
<dbReference type="SUPFAM" id="SSF50346">
    <property type="entry name" value="PRC-barrel domain"/>
    <property type="match status" value="1"/>
</dbReference>
<dbReference type="SUPFAM" id="SSF158791">
    <property type="entry name" value="MgtE N-terminal domain-like"/>
    <property type="match status" value="1"/>
</dbReference>
<dbReference type="Gene3D" id="1.25.60.10">
    <property type="entry name" value="MgtE N-terminal domain-like"/>
    <property type="match status" value="1"/>
</dbReference>
<evidence type="ECO:0000313" key="4">
    <source>
        <dbReference type="Proteomes" id="UP001164745"/>
    </source>
</evidence>
<organism evidence="3 4">
    <name type="scientific">Caldicellulosiruptor naganoensis</name>
    <dbReference type="NCBI Taxonomy" id="29324"/>
    <lineage>
        <taxon>Bacteria</taxon>
        <taxon>Bacillati</taxon>
        <taxon>Bacillota</taxon>
        <taxon>Bacillota incertae sedis</taxon>
        <taxon>Caldicellulosiruptorales</taxon>
        <taxon>Caldicellulosiruptoraceae</taxon>
        <taxon>Caldicellulosiruptor</taxon>
    </lineage>
</organism>
<dbReference type="PROSITE" id="PS51371">
    <property type="entry name" value="CBS"/>
    <property type="match status" value="2"/>
</dbReference>
<dbReference type="SUPFAM" id="SSF54631">
    <property type="entry name" value="CBS-domain pair"/>
    <property type="match status" value="1"/>
</dbReference>
<accession>A0ABY7BGV6</accession>
<dbReference type="EMBL" id="CP113864">
    <property type="protein sequence ID" value="WAM32063.1"/>
    <property type="molecule type" value="Genomic_DNA"/>
</dbReference>
<protein>
    <submittedName>
        <fullName evidence="3">CBS domain-containing protein</fullName>
    </submittedName>
</protein>
<dbReference type="RefSeq" id="WP_045165327.1">
    <property type="nucleotide sequence ID" value="NZ_CP113864.1"/>
</dbReference>
<feature type="domain" description="CBS" evidence="2">
    <location>
        <begin position="294"/>
        <end position="356"/>
    </location>
</feature>
<dbReference type="InterPro" id="IPR038076">
    <property type="entry name" value="MgtE_N_sf"/>
</dbReference>
<dbReference type="InterPro" id="IPR046342">
    <property type="entry name" value="CBS_dom_sf"/>
</dbReference>
<keyword evidence="4" id="KW-1185">Reference proteome</keyword>
<dbReference type="Pfam" id="PF05239">
    <property type="entry name" value="PRC"/>
    <property type="match status" value="1"/>
</dbReference>
<dbReference type="InterPro" id="IPR000644">
    <property type="entry name" value="CBS_dom"/>
</dbReference>
<dbReference type="PANTHER" id="PTHR43773:SF1">
    <property type="entry name" value="MAGNESIUM TRANSPORTER MGTE"/>
    <property type="match status" value="1"/>
</dbReference>
<dbReference type="SMART" id="SM00924">
    <property type="entry name" value="MgtE_N"/>
    <property type="match status" value="1"/>
</dbReference>
<dbReference type="PANTHER" id="PTHR43773">
    <property type="entry name" value="MAGNESIUM TRANSPORTER MGTE"/>
    <property type="match status" value="1"/>
</dbReference>
<reference evidence="3" key="1">
    <citation type="submission" date="2022-12" db="EMBL/GenBank/DDBJ databases">
        <authorList>
            <person name="Bing R.G."/>
            <person name="Willard D.J."/>
            <person name="Manesh M.J.H."/>
            <person name="Laemthong T."/>
            <person name="Crosby J.R."/>
            <person name="Kelly R.M."/>
        </authorList>
    </citation>
    <scope>NUCLEOTIDE SEQUENCE</scope>
    <source>
        <strain evidence="3">DSM 8991</strain>
    </source>
</reference>
<dbReference type="CDD" id="cd04606">
    <property type="entry name" value="CBS_pair_Mg_transporter"/>
    <property type="match status" value="1"/>
</dbReference>
<dbReference type="Pfam" id="PF03448">
    <property type="entry name" value="MgtE_N"/>
    <property type="match status" value="1"/>
</dbReference>
<proteinExistence type="predicted"/>
<evidence type="ECO:0000313" key="3">
    <source>
        <dbReference type="EMBL" id="WAM32063.1"/>
    </source>
</evidence>
<name>A0ABY7BGV6_9FIRM</name>
<keyword evidence="1" id="KW-0129">CBS domain</keyword>